<protein>
    <submittedName>
        <fullName evidence="3">Uncharacterized protein LOC100903896</fullName>
    </submittedName>
</protein>
<organism evidence="2 3">
    <name type="scientific">Galendromus occidentalis</name>
    <name type="common">western predatory mite</name>
    <dbReference type="NCBI Taxonomy" id="34638"/>
    <lineage>
        <taxon>Eukaryota</taxon>
        <taxon>Metazoa</taxon>
        <taxon>Ecdysozoa</taxon>
        <taxon>Arthropoda</taxon>
        <taxon>Chelicerata</taxon>
        <taxon>Arachnida</taxon>
        <taxon>Acari</taxon>
        <taxon>Parasitiformes</taxon>
        <taxon>Mesostigmata</taxon>
        <taxon>Gamasina</taxon>
        <taxon>Phytoseioidea</taxon>
        <taxon>Phytoseiidae</taxon>
        <taxon>Typhlodrominae</taxon>
        <taxon>Galendromus</taxon>
    </lineage>
</organism>
<sequence>MNVPAVLLGLCTLLTVASAQGPPIRDEWRKAAREACGGNLEARINTSALDQETCVVDCAKADGSIARRDVPLKDGSPCHRHHMVAPPFPLLLGTCKNRYCDVKLP</sequence>
<gene>
    <name evidence="3" type="primary">LOC100903896</name>
</gene>
<evidence type="ECO:0000313" key="3">
    <source>
        <dbReference type="RefSeq" id="XP_003744453.1"/>
    </source>
</evidence>
<evidence type="ECO:0000256" key="1">
    <source>
        <dbReference type="SAM" id="SignalP"/>
    </source>
</evidence>
<dbReference type="Proteomes" id="UP000694867">
    <property type="component" value="Unplaced"/>
</dbReference>
<feature type="signal peptide" evidence="1">
    <location>
        <begin position="1"/>
        <end position="19"/>
    </location>
</feature>
<dbReference type="AlphaFoldDB" id="A0AAJ6QUN5"/>
<evidence type="ECO:0000313" key="2">
    <source>
        <dbReference type="Proteomes" id="UP000694867"/>
    </source>
</evidence>
<name>A0AAJ6QUN5_9ACAR</name>
<proteinExistence type="predicted"/>
<dbReference type="GeneID" id="100903896"/>
<dbReference type="RefSeq" id="XP_003744453.1">
    <property type="nucleotide sequence ID" value="XM_003744405.1"/>
</dbReference>
<reference evidence="3" key="1">
    <citation type="submission" date="2025-08" db="UniProtKB">
        <authorList>
            <consortium name="RefSeq"/>
        </authorList>
    </citation>
    <scope>IDENTIFICATION</scope>
</reference>
<keyword evidence="1" id="KW-0732">Signal</keyword>
<dbReference type="KEGG" id="goe:100903896"/>
<accession>A0AAJ6QUN5</accession>
<feature type="chain" id="PRO_5042592537" evidence="1">
    <location>
        <begin position="20"/>
        <end position="105"/>
    </location>
</feature>
<keyword evidence="2" id="KW-1185">Reference proteome</keyword>